<dbReference type="InterPro" id="IPR001387">
    <property type="entry name" value="Cro/C1-type_HTH"/>
</dbReference>
<evidence type="ECO:0000313" key="3">
    <source>
        <dbReference type="Proteomes" id="UP001596496"/>
    </source>
</evidence>
<keyword evidence="3" id="KW-1185">Reference proteome</keyword>
<dbReference type="CDD" id="cd00093">
    <property type="entry name" value="HTH_XRE"/>
    <property type="match status" value="1"/>
</dbReference>
<dbReference type="PANTHER" id="PTHR35010">
    <property type="entry name" value="BLL4672 PROTEIN-RELATED"/>
    <property type="match status" value="1"/>
</dbReference>
<name>A0ABW2P835_9ACTN</name>
<dbReference type="Proteomes" id="UP001596496">
    <property type="component" value="Unassembled WGS sequence"/>
</dbReference>
<reference evidence="3" key="1">
    <citation type="journal article" date="2019" name="Int. J. Syst. Evol. Microbiol.">
        <title>The Global Catalogue of Microorganisms (GCM) 10K type strain sequencing project: providing services to taxonomists for standard genome sequencing and annotation.</title>
        <authorList>
            <consortium name="The Broad Institute Genomics Platform"/>
            <consortium name="The Broad Institute Genome Sequencing Center for Infectious Disease"/>
            <person name="Wu L."/>
            <person name="Ma J."/>
        </authorList>
    </citation>
    <scope>NUCLEOTIDE SEQUENCE [LARGE SCALE GENOMIC DNA]</scope>
    <source>
        <strain evidence="3">CECT 7649</strain>
    </source>
</reference>
<dbReference type="InterPro" id="IPR010982">
    <property type="entry name" value="Lambda_DNA-bd_dom_sf"/>
</dbReference>
<dbReference type="PANTHER" id="PTHR35010:SF2">
    <property type="entry name" value="BLL4672 PROTEIN"/>
    <property type="match status" value="1"/>
</dbReference>
<dbReference type="PROSITE" id="PS50943">
    <property type="entry name" value="HTH_CROC1"/>
    <property type="match status" value="1"/>
</dbReference>
<dbReference type="Pfam" id="PF17765">
    <property type="entry name" value="MLTR_LBD"/>
    <property type="match status" value="1"/>
</dbReference>
<dbReference type="SMART" id="SM00530">
    <property type="entry name" value="HTH_XRE"/>
    <property type="match status" value="1"/>
</dbReference>
<dbReference type="RefSeq" id="WP_380829067.1">
    <property type="nucleotide sequence ID" value="NZ_JBHTCG010000016.1"/>
</dbReference>
<comment type="caution">
    <text evidence="2">The sequence shown here is derived from an EMBL/GenBank/DDBJ whole genome shotgun (WGS) entry which is preliminary data.</text>
</comment>
<evidence type="ECO:0000259" key="1">
    <source>
        <dbReference type="PROSITE" id="PS50943"/>
    </source>
</evidence>
<accession>A0ABW2P835</accession>
<organism evidence="2 3">
    <name type="scientific">Sphaerisporangium rhizosphaerae</name>
    <dbReference type="NCBI Taxonomy" id="2269375"/>
    <lineage>
        <taxon>Bacteria</taxon>
        <taxon>Bacillati</taxon>
        <taxon>Actinomycetota</taxon>
        <taxon>Actinomycetes</taxon>
        <taxon>Streptosporangiales</taxon>
        <taxon>Streptosporangiaceae</taxon>
        <taxon>Sphaerisporangium</taxon>
    </lineage>
</organism>
<dbReference type="Gene3D" id="1.10.260.40">
    <property type="entry name" value="lambda repressor-like DNA-binding domains"/>
    <property type="match status" value="1"/>
</dbReference>
<dbReference type="InterPro" id="IPR041413">
    <property type="entry name" value="MLTR_LBD"/>
</dbReference>
<gene>
    <name evidence="2" type="ORF">ACFQSB_23360</name>
</gene>
<protein>
    <submittedName>
        <fullName evidence="2">Helix-turn-helix domain-containing protein</fullName>
    </submittedName>
</protein>
<sequence>MSGYELAEFLRARRARLNPADVGMPGAGPRRVAGLRREEVAVLAGVSADYYTRLEQGRERNPSAQVVDALARALRLHADARWHAYRLAGLVPRDLRSEQADQVDPALLRLMDGFPTAVAYVVNRRLEVLAANAPARALTAPLGEPRDMVRALFLDPAARRLFAEWPAVARDTVGALRLAAGLDPDDTRLAATVEELTAASEDFARMWREHAVSGLAGTSKLFHHPDAGRFRLGYQTFDVRGAPGQQLLVGTAEPGTPDAGSLALLASLHPAGEGREARREGG</sequence>
<dbReference type="Pfam" id="PF13560">
    <property type="entry name" value="HTH_31"/>
    <property type="match status" value="1"/>
</dbReference>
<feature type="domain" description="HTH cro/C1-type" evidence="1">
    <location>
        <begin position="30"/>
        <end position="81"/>
    </location>
</feature>
<evidence type="ECO:0000313" key="2">
    <source>
        <dbReference type="EMBL" id="MFC7385167.1"/>
    </source>
</evidence>
<dbReference type="EMBL" id="JBHTCG010000016">
    <property type="protein sequence ID" value="MFC7385167.1"/>
    <property type="molecule type" value="Genomic_DNA"/>
</dbReference>
<proteinExistence type="predicted"/>
<dbReference type="Gene3D" id="3.30.450.180">
    <property type="match status" value="1"/>
</dbReference>
<dbReference type="SUPFAM" id="SSF47413">
    <property type="entry name" value="lambda repressor-like DNA-binding domains"/>
    <property type="match status" value="1"/>
</dbReference>